<dbReference type="PROSITE" id="PS50042">
    <property type="entry name" value="CNMP_BINDING_3"/>
    <property type="match status" value="1"/>
</dbReference>
<organism evidence="2 3">
    <name type="scientific">Puniceibacterium sediminis</name>
    <dbReference type="NCBI Taxonomy" id="1608407"/>
    <lineage>
        <taxon>Bacteria</taxon>
        <taxon>Pseudomonadati</taxon>
        <taxon>Pseudomonadota</taxon>
        <taxon>Alphaproteobacteria</taxon>
        <taxon>Rhodobacterales</taxon>
        <taxon>Paracoccaceae</taxon>
        <taxon>Puniceibacterium</taxon>
    </lineage>
</organism>
<dbReference type="OrthoDB" id="951557at2"/>
<feature type="domain" description="Cyclic nucleotide-binding" evidence="1">
    <location>
        <begin position="7"/>
        <end position="106"/>
    </location>
</feature>
<dbReference type="InterPro" id="IPR000595">
    <property type="entry name" value="cNMP-bd_dom"/>
</dbReference>
<sequence>MRKVLYIMGQLDDHDITWLVKNGRKRNTTAGNVLIEQGVKSDDMYIVLEGHLHVSVDGIGVVAELGVGEIVGEMSFVDSMPPSATILAKDVGVVLCIDKQDMREELDDNTGFSSRFYRALSLFLADRLRSSQAKTAGSAVEDDELDENLLDTVSFAGENFNRMIQRLAGH</sequence>
<evidence type="ECO:0000259" key="1">
    <source>
        <dbReference type="PROSITE" id="PS50042"/>
    </source>
</evidence>
<accession>A0A238ZJI9</accession>
<name>A0A238ZJI9_9RHOB</name>
<dbReference type="SUPFAM" id="SSF51206">
    <property type="entry name" value="cAMP-binding domain-like"/>
    <property type="match status" value="1"/>
</dbReference>
<dbReference type="Proteomes" id="UP000198417">
    <property type="component" value="Unassembled WGS sequence"/>
</dbReference>
<dbReference type="InterPro" id="IPR018490">
    <property type="entry name" value="cNMP-bd_dom_sf"/>
</dbReference>
<keyword evidence="3" id="KW-1185">Reference proteome</keyword>
<dbReference type="AlphaFoldDB" id="A0A238ZJI9"/>
<protein>
    <submittedName>
        <fullName evidence="2">Cyclic nucleotide-binding domain-containing protein</fullName>
    </submittedName>
</protein>
<evidence type="ECO:0000313" key="3">
    <source>
        <dbReference type="Proteomes" id="UP000198417"/>
    </source>
</evidence>
<dbReference type="RefSeq" id="WP_089273749.1">
    <property type="nucleotide sequence ID" value="NZ_FZNN01000032.1"/>
</dbReference>
<dbReference type="CDD" id="cd00038">
    <property type="entry name" value="CAP_ED"/>
    <property type="match status" value="1"/>
</dbReference>
<dbReference type="InterPro" id="IPR014710">
    <property type="entry name" value="RmlC-like_jellyroll"/>
</dbReference>
<evidence type="ECO:0000313" key="2">
    <source>
        <dbReference type="EMBL" id="SNR83148.1"/>
    </source>
</evidence>
<dbReference type="SMART" id="SM00100">
    <property type="entry name" value="cNMP"/>
    <property type="match status" value="1"/>
</dbReference>
<reference evidence="2 3" key="1">
    <citation type="submission" date="2017-06" db="EMBL/GenBank/DDBJ databases">
        <authorList>
            <person name="Kim H.J."/>
            <person name="Triplett B.A."/>
        </authorList>
    </citation>
    <scope>NUCLEOTIDE SEQUENCE [LARGE SCALE GENOMIC DNA]</scope>
    <source>
        <strain evidence="2 3">DSM 29052</strain>
    </source>
</reference>
<dbReference type="Pfam" id="PF00027">
    <property type="entry name" value="cNMP_binding"/>
    <property type="match status" value="1"/>
</dbReference>
<dbReference type="Gene3D" id="2.60.120.10">
    <property type="entry name" value="Jelly Rolls"/>
    <property type="match status" value="1"/>
</dbReference>
<gene>
    <name evidence="2" type="ORF">SAMN06265370_13222</name>
</gene>
<proteinExistence type="predicted"/>
<dbReference type="EMBL" id="FZNN01000032">
    <property type="protein sequence ID" value="SNR83148.1"/>
    <property type="molecule type" value="Genomic_DNA"/>
</dbReference>